<dbReference type="InterPro" id="IPR002347">
    <property type="entry name" value="SDR_fam"/>
</dbReference>
<dbReference type="InterPro" id="IPR052178">
    <property type="entry name" value="Sec_Metab_Biosynth_SDR"/>
</dbReference>
<evidence type="ECO:0000313" key="5">
    <source>
        <dbReference type="Proteomes" id="UP000241462"/>
    </source>
</evidence>
<dbReference type="PRINTS" id="PR00080">
    <property type="entry name" value="SDRFAMILY"/>
</dbReference>
<dbReference type="GO" id="GO:0016491">
    <property type="term" value="F:oxidoreductase activity"/>
    <property type="evidence" value="ECO:0007669"/>
    <property type="project" value="UniProtKB-KW"/>
</dbReference>
<dbReference type="EMBL" id="KZ678467">
    <property type="protein sequence ID" value="PSR82919.1"/>
    <property type="molecule type" value="Genomic_DNA"/>
</dbReference>
<dbReference type="AlphaFoldDB" id="A0A2T3A540"/>
<dbReference type="STRING" id="2025994.A0A2T3A540"/>
<comment type="similarity">
    <text evidence="1">Belongs to the short-chain dehydrogenases/reductases (SDR) family.</text>
</comment>
<evidence type="ECO:0000256" key="3">
    <source>
        <dbReference type="ARBA" id="ARBA00023002"/>
    </source>
</evidence>
<evidence type="ECO:0000256" key="2">
    <source>
        <dbReference type="ARBA" id="ARBA00022857"/>
    </source>
</evidence>
<dbReference type="FunFam" id="3.40.50.720:FF:000084">
    <property type="entry name" value="Short-chain dehydrogenase reductase"/>
    <property type="match status" value="1"/>
</dbReference>
<dbReference type="Pfam" id="PF13561">
    <property type="entry name" value="adh_short_C2"/>
    <property type="match status" value="1"/>
</dbReference>
<dbReference type="PANTHER" id="PTHR43618">
    <property type="entry name" value="7-ALPHA-HYDROXYSTEROID DEHYDROGENASE"/>
    <property type="match status" value="1"/>
</dbReference>
<dbReference type="InterPro" id="IPR036291">
    <property type="entry name" value="NAD(P)-bd_dom_sf"/>
</dbReference>
<dbReference type="Gene3D" id="3.40.50.720">
    <property type="entry name" value="NAD(P)-binding Rossmann-like Domain"/>
    <property type="match status" value="1"/>
</dbReference>
<dbReference type="Proteomes" id="UP000241462">
    <property type="component" value="Unassembled WGS sequence"/>
</dbReference>
<reference evidence="4 5" key="1">
    <citation type="journal article" date="2018" name="Mycol. Prog.">
        <title>Coniella lustricola, a new species from submerged detritus.</title>
        <authorList>
            <person name="Raudabaugh D.B."/>
            <person name="Iturriaga T."/>
            <person name="Carver A."/>
            <person name="Mondo S."/>
            <person name="Pangilinan J."/>
            <person name="Lipzen A."/>
            <person name="He G."/>
            <person name="Amirebrahimi M."/>
            <person name="Grigoriev I.V."/>
            <person name="Miller A.N."/>
        </authorList>
    </citation>
    <scope>NUCLEOTIDE SEQUENCE [LARGE SCALE GENOMIC DNA]</scope>
    <source>
        <strain evidence="4 5">B22-T-1</strain>
    </source>
</reference>
<dbReference type="SUPFAM" id="SSF51735">
    <property type="entry name" value="NAD(P)-binding Rossmann-fold domains"/>
    <property type="match status" value="1"/>
</dbReference>
<sequence length="255" mass="27022">MQLGLNGKIVLVTGGTKSIGLAIVKAFLQEGAIVHFCSRTAADVERTAQDINTAALGEAHGAVVDVSDADSIKTWVNTIAEKHDGRIDVLVSNVSALAVPNTHENWDLTYQTDVKGTYTLIEAALPHLKLTKGNIVSISSVSGRYVDFTAPGPYGACKAALLHYISQLGHTLVKDGVRANSVSPGNIYVEDGFWGKIEREMEDFFAKVKGDNPTGRLGTPQEVADAVLFLASERAAFISGANLLVDGAVSPAVQF</sequence>
<evidence type="ECO:0000256" key="1">
    <source>
        <dbReference type="ARBA" id="ARBA00006484"/>
    </source>
</evidence>
<proteinExistence type="inferred from homology"/>
<organism evidence="4 5">
    <name type="scientific">Coniella lustricola</name>
    <dbReference type="NCBI Taxonomy" id="2025994"/>
    <lineage>
        <taxon>Eukaryota</taxon>
        <taxon>Fungi</taxon>
        <taxon>Dikarya</taxon>
        <taxon>Ascomycota</taxon>
        <taxon>Pezizomycotina</taxon>
        <taxon>Sordariomycetes</taxon>
        <taxon>Sordariomycetidae</taxon>
        <taxon>Diaporthales</taxon>
        <taxon>Schizoparmaceae</taxon>
        <taxon>Coniella</taxon>
    </lineage>
</organism>
<evidence type="ECO:0000313" key="4">
    <source>
        <dbReference type="EMBL" id="PSR82919.1"/>
    </source>
</evidence>
<dbReference type="PANTHER" id="PTHR43618:SF8">
    <property type="entry name" value="7ALPHA-HYDROXYSTEROID DEHYDROGENASE"/>
    <property type="match status" value="1"/>
</dbReference>
<accession>A0A2T3A540</accession>
<keyword evidence="3" id="KW-0560">Oxidoreductase</keyword>
<protein>
    <submittedName>
        <fullName evidence="4">Dehydrogenase/reductase SDR family protein member 10</fullName>
    </submittedName>
</protein>
<name>A0A2T3A540_9PEZI</name>
<dbReference type="PRINTS" id="PR00081">
    <property type="entry name" value="GDHRDH"/>
</dbReference>
<dbReference type="CDD" id="cd05233">
    <property type="entry name" value="SDR_c"/>
    <property type="match status" value="1"/>
</dbReference>
<gene>
    <name evidence="4" type="ORF">BD289DRAFT_483555</name>
</gene>
<keyword evidence="2" id="KW-0521">NADP</keyword>
<keyword evidence="5" id="KW-1185">Reference proteome</keyword>
<dbReference type="OrthoDB" id="414540at2759"/>
<dbReference type="InParanoid" id="A0A2T3A540"/>